<dbReference type="PANTHER" id="PTHR11777">
    <property type="entry name" value="ALANYL-TRNA SYNTHETASE"/>
    <property type="match status" value="1"/>
</dbReference>
<dbReference type="GO" id="GO:0005524">
    <property type="term" value="F:ATP binding"/>
    <property type="evidence" value="ECO:0007669"/>
    <property type="project" value="InterPro"/>
</dbReference>
<accession>A0A921AX76</accession>
<dbReference type="EMBL" id="DYZA01000145">
    <property type="protein sequence ID" value="HJD97438.1"/>
    <property type="molecule type" value="Genomic_DNA"/>
</dbReference>
<dbReference type="PANTHER" id="PTHR11777:SF9">
    <property type="entry name" value="ALANINE--TRNA LIGASE, CYTOPLASMIC"/>
    <property type="match status" value="1"/>
</dbReference>
<protein>
    <recommendedName>
        <fullName evidence="3">Threonyl/alanyl tRNA synthetase SAD domain-containing protein</fullName>
    </recommendedName>
</protein>
<dbReference type="GO" id="GO:0002161">
    <property type="term" value="F:aminoacyl-tRNA deacylase activity"/>
    <property type="evidence" value="ECO:0007669"/>
    <property type="project" value="TreeGrafter"/>
</dbReference>
<dbReference type="InterPro" id="IPR050058">
    <property type="entry name" value="Ala-tRNA_ligase"/>
</dbReference>
<dbReference type="GO" id="GO:0046872">
    <property type="term" value="F:metal ion binding"/>
    <property type="evidence" value="ECO:0007669"/>
    <property type="project" value="UniProtKB-KW"/>
</dbReference>
<keyword evidence="1" id="KW-0479">Metal-binding</keyword>
<evidence type="ECO:0000313" key="4">
    <source>
        <dbReference type="EMBL" id="HJD97438.1"/>
    </source>
</evidence>
<reference evidence="4" key="1">
    <citation type="journal article" date="2021" name="PeerJ">
        <title>Extensive microbial diversity within the chicken gut microbiome revealed by metagenomics and culture.</title>
        <authorList>
            <person name="Gilroy R."/>
            <person name="Ravi A."/>
            <person name="Getino M."/>
            <person name="Pursley I."/>
            <person name="Horton D.L."/>
            <person name="Alikhan N.F."/>
            <person name="Baker D."/>
            <person name="Gharbi K."/>
            <person name="Hall N."/>
            <person name="Watson M."/>
            <person name="Adriaenssens E.M."/>
            <person name="Foster-Nyarko E."/>
            <person name="Jarju S."/>
            <person name="Secka A."/>
            <person name="Antonio M."/>
            <person name="Oren A."/>
            <person name="Chaudhuri R.R."/>
            <person name="La Ragione R."/>
            <person name="Hildebrand F."/>
            <person name="Pallen M.J."/>
        </authorList>
    </citation>
    <scope>NUCLEOTIDE SEQUENCE</scope>
    <source>
        <strain evidence="4">ChiGjej2B2-19336</strain>
    </source>
</reference>
<comment type="caution">
    <text evidence="4">The sequence shown here is derived from an EMBL/GenBank/DDBJ whole genome shotgun (WGS) entry which is preliminary data.</text>
</comment>
<reference evidence="4" key="2">
    <citation type="submission" date="2021-09" db="EMBL/GenBank/DDBJ databases">
        <authorList>
            <person name="Gilroy R."/>
        </authorList>
    </citation>
    <scope>NUCLEOTIDE SEQUENCE</scope>
    <source>
        <strain evidence="4">ChiGjej2B2-19336</strain>
    </source>
</reference>
<name>A0A921AX76_9BACT</name>
<dbReference type="InterPro" id="IPR018163">
    <property type="entry name" value="Thr/Ala-tRNA-synth_IIc_edit"/>
</dbReference>
<evidence type="ECO:0000313" key="5">
    <source>
        <dbReference type="Proteomes" id="UP000698963"/>
    </source>
</evidence>
<dbReference type="AlphaFoldDB" id="A0A921AX76"/>
<evidence type="ECO:0000256" key="2">
    <source>
        <dbReference type="ARBA" id="ARBA00022833"/>
    </source>
</evidence>
<evidence type="ECO:0000259" key="3">
    <source>
        <dbReference type="Pfam" id="PF07973"/>
    </source>
</evidence>
<organism evidence="4 5">
    <name type="scientific">Mailhella massiliensis</name>
    <dbReference type="NCBI Taxonomy" id="1903261"/>
    <lineage>
        <taxon>Bacteria</taxon>
        <taxon>Pseudomonadati</taxon>
        <taxon>Thermodesulfobacteriota</taxon>
        <taxon>Desulfovibrionia</taxon>
        <taxon>Desulfovibrionales</taxon>
        <taxon>Desulfovibrionaceae</taxon>
        <taxon>Mailhella</taxon>
    </lineage>
</organism>
<gene>
    <name evidence="4" type="ORF">K8W16_07315</name>
</gene>
<proteinExistence type="predicted"/>
<dbReference type="Pfam" id="PF07973">
    <property type="entry name" value="tRNA_SAD"/>
    <property type="match status" value="1"/>
</dbReference>
<dbReference type="SUPFAM" id="SSF55186">
    <property type="entry name" value="ThrRS/AlaRS common domain"/>
    <property type="match status" value="1"/>
</dbReference>
<dbReference type="Gene3D" id="3.30.980.10">
    <property type="entry name" value="Threonyl-trna Synthetase, Chain A, domain 2"/>
    <property type="match status" value="1"/>
</dbReference>
<sequence>MSKEYNPGMHTAEHALSGVLIRRYGCPRCFSTHINANKSKVDFHFPHDLSAEEVESITAEVNEVLSRDLPVIARDMPREEAAKIFNLSRLPESAGDTLRIVFIGDPEAPGGALDACPCIGEHVSHTAECGTFIWVSHEWKPEDGGVLRIRFKLGR</sequence>
<dbReference type="GO" id="GO:0004813">
    <property type="term" value="F:alanine-tRNA ligase activity"/>
    <property type="evidence" value="ECO:0007669"/>
    <property type="project" value="TreeGrafter"/>
</dbReference>
<evidence type="ECO:0000256" key="1">
    <source>
        <dbReference type="ARBA" id="ARBA00022723"/>
    </source>
</evidence>
<dbReference type="RefSeq" id="WP_304122494.1">
    <property type="nucleotide sequence ID" value="NZ_DYZA01000145.1"/>
</dbReference>
<dbReference type="GO" id="GO:0006419">
    <property type="term" value="P:alanyl-tRNA aminoacylation"/>
    <property type="evidence" value="ECO:0007669"/>
    <property type="project" value="TreeGrafter"/>
</dbReference>
<feature type="domain" description="Threonyl/alanyl tRNA synthetase SAD" evidence="3">
    <location>
        <begin position="98"/>
        <end position="138"/>
    </location>
</feature>
<keyword evidence="2" id="KW-0862">Zinc</keyword>
<dbReference type="Proteomes" id="UP000698963">
    <property type="component" value="Unassembled WGS sequence"/>
</dbReference>
<dbReference type="InterPro" id="IPR012947">
    <property type="entry name" value="tRNA_SAD"/>
</dbReference>